<proteinExistence type="predicted"/>
<dbReference type="AlphaFoldDB" id="A0AAE2ZDJ6"/>
<dbReference type="Proteomes" id="UP001155882">
    <property type="component" value="Unassembled WGS sequence"/>
</dbReference>
<name>A0AAE2ZDJ6_PRORE</name>
<evidence type="ECO:0000313" key="2">
    <source>
        <dbReference type="Proteomes" id="UP001155882"/>
    </source>
</evidence>
<dbReference type="GO" id="GO:0003677">
    <property type="term" value="F:DNA binding"/>
    <property type="evidence" value="ECO:0007669"/>
    <property type="project" value="UniProtKB-KW"/>
</dbReference>
<accession>A0AAE2ZDJ6</accession>
<protein>
    <submittedName>
        <fullName evidence="1">DNA-binding protein</fullName>
    </submittedName>
</protein>
<keyword evidence="1" id="KW-0238">DNA-binding</keyword>
<comment type="caution">
    <text evidence="1">The sequence shown here is derived from an EMBL/GenBank/DDBJ whole genome shotgun (WGS) entry which is preliminary data.</text>
</comment>
<evidence type="ECO:0000313" key="1">
    <source>
        <dbReference type="EMBL" id="MBW3117877.1"/>
    </source>
</evidence>
<dbReference type="RefSeq" id="WP_165880981.1">
    <property type="nucleotide sequence ID" value="NZ_JAAOIA010000055.1"/>
</dbReference>
<organism evidence="1 2">
    <name type="scientific">Providencia rettgeri</name>
    <dbReference type="NCBI Taxonomy" id="587"/>
    <lineage>
        <taxon>Bacteria</taxon>
        <taxon>Pseudomonadati</taxon>
        <taxon>Pseudomonadota</taxon>
        <taxon>Gammaproteobacteria</taxon>
        <taxon>Enterobacterales</taxon>
        <taxon>Morganellaceae</taxon>
        <taxon>Providencia</taxon>
    </lineage>
</organism>
<dbReference type="EMBL" id="JAHWLI010000056">
    <property type="protein sequence ID" value="MBW3117877.1"/>
    <property type="molecule type" value="Genomic_DNA"/>
</dbReference>
<reference evidence="1" key="1">
    <citation type="submission" date="2021-07" db="EMBL/GenBank/DDBJ databases">
        <authorList>
            <person name="Stanton E."/>
        </authorList>
    </citation>
    <scope>NUCLEOTIDE SEQUENCE</scope>
    <source>
        <strain evidence="1">2021EL-01139</strain>
    </source>
</reference>
<sequence length="63" mass="7358">MTNSDLIVEKDVYEWIGIKRTALWRLRKQCGFPQPVLARPAKYKKSDIQRWIDNGGINQKPVS</sequence>
<gene>
    <name evidence="1" type="ORF">KYI77_15610</name>
</gene>